<evidence type="ECO:0000313" key="3">
    <source>
        <dbReference type="Proteomes" id="UP001652680"/>
    </source>
</evidence>
<keyword evidence="3" id="KW-1185">Reference proteome</keyword>
<dbReference type="CDD" id="cd00170">
    <property type="entry name" value="SEC14"/>
    <property type="match status" value="1"/>
</dbReference>
<name>A0A6P4ETC4_DRORH</name>
<dbReference type="PROSITE" id="PS50191">
    <property type="entry name" value="CRAL_TRIO"/>
    <property type="match status" value="1"/>
</dbReference>
<gene>
    <name evidence="4" type="primary">LOC108046283</name>
    <name evidence="2" type="synonym">108046283</name>
</gene>
<evidence type="ECO:0000313" key="4">
    <source>
        <dbReference type="RefSeq" id="XP_016981377.1"/>
    </source>
</evidence>
<dbReference type="Proteomes" id="UP001652680">
    <property type="component" value="Unassembled WGS sequence"/>
</dbReference>
<reference evidence="4" key="2">
    <citation type="submission" date="2025-04" db="UniProtKB">
        <authorList>
            <consortium name="RefSeq"/>
        </authorList>
    </citation>
    <scope>IDENTIFICATION</scope>
</reference>
<dbReference type="SMART" id="SM00516">
    <property type="entry name" value="SEC14"/>
    <property type="match status" value="1"/>
</dbReference>
<evidence type="ECO:0000313" key="2">
    <source>
        <dbReference type="EnsemblMetazoa" id="XP_016981377.1"/>
    </source>
</evidence>
<organism evidence="4">
    <name type="scientific">Drosophila rhopaloa</name>
    <name type="common">Fruit fly</name>
    <dbReference type="NCBI Taxonomy" id="1041015"/>
    <lineage>
        <taxon>Eukaryota</taxon>
        <taxon>Metazoa</taxon>
        <taxon>Ecdysozoa</taxon>
        <taxon>Arthropoda</taxon>
        <taxon>Hexapoda</taxon>
        <taxon>Insecta</taxon>
        <taxon>Pterygota</taxon>
        <taxon>Neoptera</taxon>
        <taxon>Endopterygota</taxon>
        <taxon>Diptera</taxon>
        <taxon>Brachycera</taxon>
        <taxon>Muscomorpha</taxon>
        <taxon>Ephydroidea</taxon>
        <taxon>Drosophilidae</taxon>
        <taxon>Drosophila</taxon>
        <taxon>Sophophora</taxon>
    </lineage>
</organism>
<dbReference type="GeneID" id="108046283"/>
<reference evidence="2" key="3">
    <citation type="submission" date="2025-05" db="UniProtKB">
        <authorList>
            <consortium name="EnsemblMetazoa"/>
        </authorList>
    </citation>
    <scope>IDENTIFICATION</scope>
</reference>
<dbReference type="SUPFAM" id="SSF52087">
    <property type="entry name" value="CRAL/TRIO domain"/>
    <property type="match status" value="1"/>
</dbReference>
<dbReference type="PANTHER" id="PTHR46384:SF1">
    <property type="entry name" value="MOTILE SPERM DOMAIN-CONTAINING PROTEIN 2"/>
    <property type="match status" value="1"/>
</dbReference>
<dbReference type="InterPro" id="IPR036273">
    <property type="entry name" value="CRAL/TRIO_N_dom_sf"/>
</dbReference>
<evidence type="ECO:0000259" key="1">
    <source>
        <dbReference type="PROSITE" id="PS50191"/>
    </source>
</evidence>
<dbReference type="PANTHER" id="PTHR46384">
    <property type="entry name" value="MOTILE SPERM DOMAIN-CONTAINING PROTEIN 2"/>
    <property type="match status" value="1"/>
</dbReference>
<dbReference type="Pfam" id="PF00650">
    <property type="entry name" value="CRAL_TRIO"/>
    <property type="match status" value="1"/>
</dbReference>
<dbReference type="EnsemblMetazoa" id="XM_017125888.2">
    <property type="protein sequence ID" value="XP_016981377.1"/>
    <property type="gene ID" value="LOC108046283"/>
</dbReference>
<dbReference type="RefSeq" id="XP_016981377.1">
    <property type="nucleotide sequence ID" value="XM_017125888.1"/>
</dbReference>
<protein>
    <submittedName>
        <fullName evidence="4">Motile sperm domain-containing protein 2</fullName>
    </submittedName>
</protein>
<dbReference type="AlphaFoldDB" id="A0A6P4ETC4"/>
<dbReference type="InterPro" id="IPR001251">
    <property type="entry name" value="CRAL-TRIO_dom"/>
</dbReference>
<sequence length="241" mass="28122">MPSDQDPTAEQISQVKTAVLQKLEKEPPADPFHPNDLKRITDSDLWITKLLQVYDFDMEKTITRLWDNLAWRKSFGVYDITEENLNQEYLRDGSIYVHNKDKDGKPLLIISICKHSKSRNQEDLLKILVFWIERLQLKSNLDKITLFMDMTDSGLSNLDLDFIRAIVGVFETKYPYVPNYILVHELPFLLNAAFKIVKTFLPPEALEILKVTTKKDIDQYVDKDNCLTKWGGNDEYVFQFA</sequence>
<proteinExistence type="predicted"/>
<feature type="domain" description="CRAL-TRIO" evidence="1">
    <location>
        <begin position="82"/>
        <end position="238"/>
    </location>
</feature>
<dbReference type="InterPro" id="IPR053012">
    <property type="entry name" value="ER-organelle_contact"/>
</dbReference>
<dbReference type="GO" id="GO:0012505">
    <property type="term" value="C:endomembrane system"/>
    <property type="evidence" value="ECO:0007669"/>
    <property type="project" value="TreeGrafter"/>
</dbReference>
<reference evidence="3" key="1">
    <citation type="journal article" date="2021" name="Elife">
        <title>Highly contiguous assemblies of 101 drosophilid genomes.</title>
        <authorList>
            <person name="Kim B.Y."/>
            <person name="Wang J.R."/>
            <person name="Miller D.E."/>
            <person name="Barmina O."/>
            <person name="Delaney E."/>
            <person name="Thompson A."/>
            <person name="Comeault A.A."/>
            <person name="Peede D."/>
            <person name="D'Agostino E.R."/>
            <person name="Pelaez J."/>
            <person name="Aguilar J.M."/>
            <person name="Haji D."/>
            <person name="Matsunaga T."/>
            <person name="Armstrong E.E."/>
            <person name="Zych M."/>
            <person name="Ogawa Y."/>
            <person name="Stamenkovic-Radak M."/>
            <person name="Jelic M."/>
            <person name="Veselinovic M.S."/>
            <person name="Tanaskovic M."/>
            <person name="Eric P."/>
            <person name="Gao J.J."/>
            <person name="Katoh T.K."/>
            <person name="Toda M.J."/>
            <person name="Watabe H."/>
            <person name="Watada M."/>
            <person name="Davis J.S."/>
            <person name="Moyle L.C."/>
            <person name="Manoli G."/>
            <person name="Bertolini E."/>
            <person name="Kostal V."/>
            <person name="Hawley R.S."/>
            <person name="Takahashi A."/>
            <person name="Jones C.D."/>
            <person name="Price D.K."/>
            <person name="Whiteman N."/>
            <person name="Kopp A."/>
            <person name="Matute D.R."/>
            <person name="Petrov D.A."/>
        </authorList>
    </citation>
    <scope>NUCLEOTIDE SEQUENCE [LARGE SCALE GENOMIC DNA]</scope>
</reference>
<dbReference type="Gene3D" id="3.40.525.10">
    <property type="entry name" value="CRAL-TRIO lipid binding domain"/>
    <property type="match status" value="1"/>
</dbReference>
<dbReference type="OrthoDB" id="75724at2759"/>
<dbReference type="GO" id="GO:0140284">
    <property type="term" value="C:endoplasmic reticulum-endosome membrane contact site"/>
    <property type="evidence" value="ECO:0007669"/>
    <property type="project" value="TreeGrafter"/>
</dbReference>
<dbReference type="InterPro" id="IPR036865">
    <property type="entry name" value="CRAL-TRIO_dom_sf"/>
</dbReference>
<accession>A0A6P4ETC4</accession>
<dbReference type="SUPFAM" id="SSF46938">
    <property type="entry name" value="CRAL/TRIO N-terminal domain"/>
    <property type="match status" value="1"/>
</dbReference>